<name>A0A6A6XGE3_9PLEO</name>
<evidence type="ECO:0000313" key="3">
    <source>
        <dbReference type="Proteomes" id="UP000799757"/>
    </source>
</evidence>
<sequence>MKLQASLPLSLSLLLPPLTLAQNLASTNGIGSSPADRHYVTASQAQTIIAASVANASAISVPQNIAVVDPSGLLVAFLHMDNAYPGSIDISMKKARTAVLFNGVTSAALGQQAVPGQSLYGIEETNGGLVVFGGGVPVYLDGFLIGGVGVSGGTVPQDVGVATAGVEALGASTGTF</sequence>
<dbReference type="EMBL" id="MU001856">
    <property type="protein sequence ID" value="KAF2795516.1"/>
    <property type="molecule type" value="Genomic_DNA"/>
</dbReference>
<protein>
    <submittedName>
        <fullName evidence="2">DUF336-domain-containing protein</fullName>
    </submittedName>
</protein>
<dbReference type="InterPro" id="IPR052517">
    <property type="entry name" value="GlcG_carb_metab_protein"/>
</dbReference>
<dbReference type="PANTHER" id="PTHR34309">
    <property type="entry name" value="SLR1406 PROTEIN"/>
    <property type="match status" value="1"/>
</dbReference>
<dbReference type="AlphaFoldDB" id="A0A6A6XGE3"/>
<dbReference type="Proteomes" id="UP000799757">
    <property type="component" value="Unassembled WGS sequence"/>
</dbReference>
<proteinExistence type="predicted"/>
<evidence type="ECO:0000313" key="2">
    <source>
        <dbReference type="EMBL" id="KAF2795516.1"/>
    </source>
</evidence>
<keyword evidence="3" id="KW-1185">Reference proteome</keyword>
<dbReference type="Pfam" id="PF03928">
    <property type="entry name" value="HbpS-like"/>
    <property type="match status" value="1"/>
</dbReference>
<evidence type="ECO:0000256" key="1">
    <source>
        <dbReference type="SAM" id="SignalP"/>
    </source>
</evidence>
<dbReference type="InterPro" id="IPR005624">
    <property type="entry name" value="PduO/GlcC-like"/>
</dbReference>
<feature type="chain" id="PRO_5025487503" evidence="1">
    <location>
        <begin position="22"/>
        <end position="176"/>
    </location>
</feature>
<feature type="signal peptide" evidence="1">
    <location>
        <begin position="1"/>
        <end position="21"/>
    </location>
</feature>
<dbReference type="InterPro" id="IPR038084">
    <property type="entry name" value="PduO/GlcC-like_sf"/>
</dbReference>
<dbReference type="OrthoDB" id="5075159at2759"/>
<organism evidence="2 3">
    <name type="scientific">Melanomma pulvis-pyrius CBS 109.77</name>
    <dbReference type="NCBI Taxonomy" id="1314802"/>
    <lineage>
        <taxon>Eukaryota</taxon>
        <taxon>Fungi</taxon>
        <taxon>Dikarya</taxon>
        <taxon>Ascomycota</taxon>
        <taxon>Pezizomycotina</taxon>
        <taxon>Dothideomycetes</taxon>
        <taxon>Pleosporomycetidae</taxon>
        <taxon>Pleosporales</taxon>
        <taxon>Melanommataceae</taxon>
        <taxon>Melanomma</taxon>
    </lineage>
</organism>
<dbReference type="SUPFAM" id="SSF143744">
    <property type="entry name" value="GlcG-like"/>
    <property type="match status" value="1"/>
</dbReference>
<reference evidence="2" key="1">
    <citation type="journal article" date="2020" name="Stud. Mycol.">
        <title>101 Dothideomycetes genomes: a test case for predicting lifestyles and emergence of pathogens.</title>
        <authorList>
            <person name="Haridas S."/>
            <person name="Albert R."/>
            <person name="Binder M."/>
            <person name="Bloem J."/>
            <person name="Labutti K."/>
            <person name="Salamov A."/>
            <person name="Andreopoulos B."/>
            <person name="Baker S."/>
            <person name="Barry K."/>
            <person name="Bills G."/>
            <person name="Bluhm B."/>
            <person name="Cannon C."/>
            <person name="Castanera R."/>
            <person name="Culley D."/>
            <person name="Daum C."/>
            <person name="Ezra D."/>
            <person name="Gonzalez J."/>
            <person name="Henrissat B."/>
            <person name="Kuo A."/>
            <person name="Liang C."/>
            <person name="Lipzen A."/>
            <person name="Lutzoni F."/>
            <person name="Magnuson J."/>
            <person name="Mondo S."/>
            <person name="Nolan M."/>
            <person name="Ohm R."/>
            <person name="Pangilinan J."/>
            <person name="Park H.-J."/>
            <person name="Ramirez L."/>
            <person name="Alfaro M."/>
            <person name="Sun H."/>
            <person name="Tritt A."/>
            <person name="Yoshinaga Y."/>
            <person name="Zwiers L.-H."/>
            <person name="Turgeon B."/>
            <person name="Goodwin S."/>
            <person name="Spatafora J."/>
            <person name="Crous P."/>
            <person name="Grigoriev I."/>
        </authorList>
    </citation>
    <scope>NUCLEOTIDE SEQUENCE</scope>
    <source>
        <strain evidence="2">CBS 109.77</strain>
    </source>
</reference>
<dbReference type="Gene3D" id="3.30.450.150">
    <property type="entry name" value="Haem-degrading domain"/>
    <property type="match status" value="1"/>
</dbReference>
<accession>A0A6A6XGE3</accession>
<keyword evidence="1" id="KW-0732">Signal</keyword>
<gene>
    <name evidence="2" type="ORF">K505DRAFT_348549</name>
</gene>
<dbReference type="PANTHER" id="PTHR34309:SF1">
    <property type="entry name" value="PROTEIN GLCG"/>
    <property type="match status" value="1"/>
</dbReference>